<comment type="caution">
    <text evidence="6">The sequence shown here is derived from an EMBL/GenBank/DDBJ whole genome shotgun (WGS) entry which is preliminary data.</text>
</comment>
<dbReference type="InterPro" id="IPR036188">
    <property type="entry name" value="FAD/NAD-bd_sf"/>
</dbReference>
<dbReference type="InterPro" id="IPR017584">
    <property type="entry name" value="Pyridine_nucleo_diS_OxRdtase_N"/>
</dbReference>
<evidence type="ECO:0000256" key="4">
    <source>
        <dbReference type="ARBA" id="ARBA00023002"/>
    </source>
</evidence>
<sequence length="372" mass="39871">MSKQRLLLAGGGHSHLFVLEALRLRAPEWRDRLEVTMVSRDLQTAYSGMLPGLVAGHYRHNEAHVNLAPLAEAAGVGLVQSSIVSLDPDGRLAVDAEGRQWPFDILSLDIGSTPPLSQVPGASEHALGVKPVDLFLQEWRAFQSRASELVRPVHIVVVGGGAGGVELALALAHRMAGRSERVGWSLVTRGKLLAGYPAAAGRRMARHLAKAGIALRSGADVARVEEGMLYFADGGSAAYDALLWATGAGAQGWVAQSGLACLDGFVHVDSHLRSVSHPHVFAAGDIATDPLQPRAKAGVYAVRQGPVLADNLLRTVAGEPLAPYVAQQGHLSLVSTGPRHALAAWRGLTWEGDWVWRWKDAIDRRFIQRFTV</sequence>
<feature type="domain" description="FAD/NAD(P)-binding" evidence="5">
    <location>
        <begin position="24"/>
        <end position="305"/>
    </location>
</feature>
<evidence type="ECO:0000256" key="3">
    <source>
        <dbReference type="ARBA" id="ARBA00022827"/>
    </source>
</evidence>
<comment type="cofactor">
    <cofactor evidence="1">
        <name>FAD</name>
        <dbReference type="ChEBI" id="CHEBI:57692"/>
    </cofactor>
</comment>
<dbReference type="PRINTS" id="PR00368">
    <property type="entry name" value="FADPNR"/>
</dbReference>
<evidence type="ECO:0000259" key="5">
    <source>
        <dbReference type="Pfam" id="PF07992"/>
    </source>
</evidence>
<gene>
    <name evidence="6" type="ORF">SAMN06295970_106207</name>
</gene>
<evidence type="ECO:0000256" key="1">
    <source>
        <dbReference type="ARBA" id="ARBA00001974"/>
    </source>
</evidence>
<dbReference type="RefSeq" id="WP_283442306.1">
    <property type="nucleotide sequence ID" value="NZ_FXUL01000006.1"/>
</dbReference>
<protein>
    <submittedName>
        <fullName evidence="6">Pyridine nucleotide-disulfide oxidoreductase family protein</fullName>
    </submittedName>
</protein>
<keyword evidence="7" id="KW-1185">Reference proteome</keyword>
<dbReference type="SUPFAM" id="SSF51905">
    <property type="entry name" value="FAD/NAD(P)-binding domain"/>
    <property type="match status" value="2"/>
</dbReference>
<evidence type="ECO:0000313" key="7">
    <source>
        <dbReference type="Proteomes" id="UP001158049"/>
    </source>
</evidence>
<evidence type="ECO:0000256" key="2">
    <source>
        <dbReference type="ARBA" id="ARBA00022630"/>
    </source>
</evidence>
<keyword evidence="4" id="KW-0560">Oxidoreductase</keyword>
<reference evidence="6 7" key="1">
    <citation type="submission" date="2017-05" db="EMBL/GenBank/DDBJ databases">
        <authorList>
            <person name="Varghese N."/>
            <person name="Submissions S."/>
        </authorList>
    </citation>
    <scope>NUCLEOTIDE SEQUENCE [LARGE SCALE GENOMIC DNA]</scope>
    <source>
        <strain evidence="6 7">DSM 26001</strain>
    </source>
</reference>
<dbReference type="Proteomes" id="UP001158049">
    <property type="component" value="Unassembled WGS sequence"/>
</dbReference>
<dbReference type="PANTHER" id="PTHR42913">
    <property type="entry name" value="APOPTOSIS-INDUCING FACTOR 1"/>
    <property type="match status" value="1"/>
</dbReference>
<accession>A0ABY1Q6D8</accession>
<dbReference type="EMBL" id="FXUL01000006">
    <property type="protein sequence ID" value="SMP60061.1"/>
    <property type="molecule type" value="Genomic_DNA"/>
</dbReference>
<name>A0ABY1Q6D8_9BURK</name>
<keyword evidence="3" id="KW-0274">FAD</keyword>
<dbReference type="NCBIfam" id="TIGR03169">
    <property type="entry name" value="Nterm_to_SelD"/>
    <property type="match status" value="1"/>
</dbReference>
<dbReference type="Pfam" id="PF07992">
    <property type="entry name" value="Pyr_redox_2"/>
    <property type="match status" value="1"/>
</dbReference>
<proteinExistence type="predicted"/>
<dbReference type="InterPro" id="IPR051169">
    <property type="entry name" value="NADH-Q_oxidoreductase"/>
</dbReference>
<evidence type="ECO:0000313" key="6">
    <source>
        <dbReference type="EMBL" id="SMP60061.1"/>
    </source>
</evidence>
<organism evidence="6 7">
    <name type="scientific">Noviherbaspirillum suwonense</name>
    <dbReference type="NCBI Taxonomy" id="1224511"/>
    <lineage>
        <taxon>Bacteria</taxon>
        <taxon>Pseudomonadati</taxon>
        <taxon>Pseudomonadota</taxon>
        <taxon>Betaproteobacteria</taxon>
        <taxon>Burkholderiales</taxon>
        <taxon>Oxalobacteraceae</taxon>
        <taxon>Noviherbaspirillum</taxon>
    </lineage>
</organism>
<keyword evidence="2" id="KW-0285">Flavoprotein</keyword>
<dbReference type="InterPro" id="IPR023753">
    <property type="entry name" value="FAD/NAD-binding_dom"/>
</dbReference>
<dbReference type="PANTHER" id="PTHR42913:SF9">
    <property type="entry name" value="SLR1591 PROTEIN"/>
    <property type="match status" value="1"/>
</dbReference>
<dbReference type="Gene3D" id="3.50.50.100">
    <property type="match status" value="1"/>
</dbReference>